<keyword evidence="6 15" id="KW-0028">Amino-acid biosynthesis</keyword>
<dbReference type="GO" id="GO:0009089">
    <property type="term" value="P:lysine biosynthetic process via diaminopimelate"/>
    <property type="evidence" value="ECO:0007669"/>
    <property type="project" value="UniProtKB-UniRule"/>
</dbReference>
<comment type="cofactor">
    <cofactor evidence="15">
        <name>Zn(2+)</name>
        <dbReference type="ChEBI" id="CHEBI:29105"/>
    </cofactor>
    <cofactor evidence="15">
        <name>Co(2+)</name>
        <dbReference type="ChEBI" id="CHEBI:48828"/>
    </cofactor>
    <text evidence="15">Binds 2 Zn(2+) or Co(2+) ions per subunit.</text>
</comment>
<dbReference type="PROSITE" id="PS00759">
    <property type="entry name" value="ARGE_DAPE_CPG2_2"/>
    <property type="match status" value="1"/>
</dbReference>
<dbReference type="EMBL" id="CP029353">
    <property type="protein sequence ID" value="AWK86334.1"/>
    <property type="molecule type" value="Genomic_DNA"/>
</dbReference>
<reference evidence="18" key="1">
    <citation type="submission" date="2018-05" db="EMBL/GenBank/DDBJ databases">
        <title>Azospirillum thermophila sp. nov., a novel isolated from hot spring.</title>
        <authorList>
            <person name="Zhao Z."/>
        </authorList>
    </citation>
    <scope>NUCLEOTIDE SEQUENCE [LARGE SCALE GENOMIC DNA]</scope>
    <source>
        <strain evidence="18">CFH 70021</strain>
    </source>
</reference>
<evidence type="ECO:0000256" key="5">
    <source>
        <dbReference type="ARBA" id="ARBA00022391"/>
    </source>
</evidence>
<evidence type="ECO:0000256" key="6">
    <source>
        <dbReference type="ARBA" id="ARBA00022605"/>
    </source>
</evidence>
<feature type="binding site" evidence="15">
    <location>
        <position position="113"/>
    </location>
    <ligand>
        <name>Zn(2+)</name>
        <dbReference type="ChEBI" id="CHEBI:29105"/>
        <label>1</label>
    </ligand>
</feature>
<dbReference type="InterPro" id="IPR050072">
    <property type="entry name" value="Peptidase_M20A"/>
</dbReference>
<comment type="subunit">
    <text evidence="3 15">Homodimer.</text>
</comment>
<dbReference type="GO" id="GO:0006526">
    <property type="term" value="P:L-arginine biosynthetic process"/>
    <property type="evidence" value="ECO:0007669"/>
    <property type="project" value="TreeGrafter"/>
</dbReference>
<name>A0A2S2CP84_9PROT</name>
<accession>A0A2S2CP84</accession>
<dbReference type="GO" id="GO:0050897">
    <property type="term" value="F:cobalt ion binding"/>
    <property type="evidence" value="ECO:0007669"/>
    <property type="project" value="UniProtKB-UniRule"/>
</dbReference>
<dbReference type="UniPathway" id="UPA00034">
    <property type="reaction ID" value="UER00021"/>
</dbReference>
<comment type="pathway">
    <text evidence="1 15">Amino-acid biosynthesis; L-lysine biosynthesis via DAP pathway; LL-2,6-diaminopimelate from (S)-tetrahydrodipicolinate (succinylase route): step 3/3.</text>
</comment>
<dbReference type="PANTHER" id="PTHR43808:SF31">
    <property type="entry name" value="N-ACETYL-L-CITRULLINE DEACETYLASE"/>
    <property type="match status" value="1"/>
</dbReference>
<feature type="active site" evidence="15">
    <location>
        <position position="82"/>
    </location>
</feature>
<dbReference type="PANTHER" id="PTHR43808">
    <property type="entry name" value="ACETYLORNITHINE DEACETYLASE"/>
    <property type="match status" value="1"/>
</dbReference>
<dbReference type="InterPro" id="IPR001261">
    <property type="entry name" value="ArgE/DapE_CS"/>
</dbReference>
<evidence type="ECO:0000256" key="7">
    <source>
        <dbReference type="ARBA" id="ARBA00022723"/>
    </source>
</evidence>
<dbReference type="NCBIfam" id="NF009557">
    <property type="entry name" value="PRK13009.1"/>
    <property type="match status" value="1"/>
</dbReference>
<evidence type="ECO:0000256" key="14">
    <source>
        <dbReference type="ARBA" id="ARBA00051301"/>
    </source>
</evidence>
<comment type="catalytic activity">
    <reaction evidence="14 15">
        <text>N-succinyl-(2S,6S)-2,6-diaminopimelate + H2O = (2S,6S)-2,6-diaminopimelate + succinate</text>
        <dbReference type="Rhea" id="RHEA:22608"/>
        <dbReference type="ChEBI" id="CHEBI:15377"/>
        <dbReference type="ChEBI" id="CHEBI:30031"/>
        <dbReference type="ChEBI" id="CHEBI:57609"/>
        <dbReference type="ChEBI" id="CHEBI:58087"/>
        <dbReference type="EC" id="3.5.1.18"/>
    </reaction>
</comment>
<dbReference type="InterPro" id="IPR036264">
    <property type="entry name" value="Bact_exopeptidase_dim_dom"/>
</dbReference>
<dbReference type="InterPro" id="IPR005941">
    <property type="entry name" value="DapE_proteobac"/>
</dbReference>
<evidence type="ECO:0000256" key="15">
    <source>
        <dbReference type="HAMAP-Rule" id="MF_01690"/>
    </source>
</evidence>
<dbReference type="SUPFAM" id="SSF53187">
    <property type="entry name" value="Zn-dependent exopeptidases"/>
    <property type="match status" value="1"/>
</dbReference>
<feature type="binding site" evidence="15">
    <location>
        <position position="176"/>
    </location>
    <ligand>
        <name>Zn(2+)</name>
        <dbReference type="ChEBI" id="CHEBI:29105"/>
        <label>1</label>
    </ligand>
</feature>
<evidence type="ECO:0000256" key="4">
    <source>
        <dbReference type="ARBA" id="ARBA00011921"/>
    </source>
</evidence>
<feature type="binding site" evidence="15">
    <location>
        <position position="113"/>
    </location>
    <ligand>
        <name>Zn(2+)</name>
        <dbReference type="ChEBI" id="CHEBI:29105"/>
        <label>2</label>
    </ligand>
</feature>
<evidence type="ECO:0000313" key="18">
    <source>
        <dbReference type="Proteomes" id="UP000245629"/>
    </source>
</evidence>
<keyword evidence="9 15" id="KW-0862">Zinc</keyword>
<keyword evidence="8 15" id="KW-0378">Hydrolase</keyword>
<dbReference type="GO" id="GO:0019877">
    <property type="term" value="P:diaminopimelate biosynthetic process"/>
    <property type="evidence" value="ECO:0007669"/>
    <property type="project" value="UniProtKB-UniRule"/>
</dbReference>
<dbReference type="Gene3D" id="3.40.630.10">
    <property type="entry name" value="Zn peptidases"/>
    <property type="match status" value="2"/>
</dbReference>
<dbReference type="Gene3D" id="3.30.70.360">
    <property type="match status" value="1"/>
</dbReference>
<dbReference type="OrthoDB" id="9809784at2"/>
<evidence type="ECO:0000313" key="17">
    <source>
        <dbReference type="EMBL" id="AWK86334.1"/>
    </source>
</evidence>
<sequence>MTTDAASPPADLAVTLARDLIRCPSVTPRDDGALDVLEAALAPLGFTCHRLRFEQEGTAPVDNLYARLGTGGPNFCFAGHTDVVPPGELKGWSIDPFAGEIRNGRLYGRGAVDMKGAIACFVAATARHLAEKGRPGGSISLLITGDEEGVAINGTKKVLDWLKQRGERLDACVVGEPTNPGALGDMIKIGRRGSLTGYLTVFGAQGHTAYPHLADNPLPRLVRMLAAITETPMDEGTAHFQPSTLALTTIDVGNPANNVIPAAGRATFNIRFNDAHTPAGIESWLRRCFDAVGGAYELEIQCSGESFLTPPGPLTELVADAAEAVTGRRPEYSTTGGTSDARFIKDHCPVVEFGLVGQTMHKVDEHVAVEDLARLTDIYGRILNGVFDRLAG</sequence>
<evidence type="ECO:0000256" key="2">
    <source>
        <dbReference type="ARBA" id="ARBA00006746"/>
    </source>
</evidence>
<keyword evidence="11 15" id="KW-0457">Lysine biosynthesis</keyword>
<dbReference type="InterPro" id="IPR002933">
    <property type="entry name" value="Peptidase_M20"/>
</dbReference>
<comment type="similarity">
    <text evidence="2 15">Belongs to the peptidase M20A family. DapE subfamily.</text>
</comment>
<dbReference type="Pfam" id="PF07687">
    <property type="entry name" value="M20_dimer"/>
    <property type="match status" value="1"/>
</dbReference>
<evidence type="ECO:0000256" key="1">
    <source>
        <dbReference type="ARBA" id="ARBA00005130"/>
    </source>
</evidence>
<gene>
    <name evidence="15" type="primary">dapE</name>
    <name evidence="17" type="ORF">DEW08_08860</name>
</gene>
<dbReference type="RefSeq" id="WP_109326320.1">
    <property type="nucleotide sequence ID" value="NZ_CP029353.1"/>
</dbReference>
<dbReference type="GO" id="GO:0009014">
    <property type="term" value="F:succinyl-diaminopimelate desuccinylase activity"/>
    <property type="evidence" value="ECO:0007669"/>
    <property type="project" value="UniProtKB-UniRule"/>
</dbReference>
<dbReference type="EC" id="3.5.1.18" evidence="4 15"/>
<evidence type="ECO:0000256" key="12">
    <source>
        <dbReference type="ARBA" id="ARBA00023285"/>
    </source>
</evidence>
<dbReference type="GO" id="GO:0008270">
    <property type="term" value="F:zinc ion binding"/>
    <property type="evidence" value="ECO:0007669"/>
    <property type="project" value="UniProtKB-UniRule"/>
</dbReference>
<dbReference type="AlphaFoldDB" id="A0A2S2CP84"/>
<organism evidence="17 18">
    <name type="scientific">Azospirillum thermophilum</name>
    <dbReference type="NCBI Taxonomy" id="2202148"/>
    <lineage>
        <taxon>Bacteria</taxon>
        <taxon>Pseudomonadati</taxon>
        <taxon>Pseudomonadota</taxon>
        <taxon>Alphaproteobacteria</taxon>
        <taxon>Rhodospirillales</taxon>
        <taxon>Azospirillaceae</taxon>
        <taxon>Azospirillum</taxon>
    </lineage>
</organism>
<feature type="binding site" evidence="15">
    <location>
        <position position="148"/>
    </location>
    <ligand>
        <name>Zn(2+)</name>
        <dbReference type="ChEBI" id="CHEBI:29105"/>
        <label>2</label>
    </ligand>
</feature>
<comment type="function">
    <text evidence="15">Catalyzes the hydrolysis of N-succinyl-L,L-diaminopimelic acid (SDAP), forming succinate and LL-2,6-diaminopimelate (DAP), an intermediate involved in the bacterial biosynthesis of lysine and meso-diaminopimelic acid, an essential component of bacterial cell walls.</text>
</comment>
<keyword evidence="18" id="KW-1185">Reference proteome</keyword>
<evidence type="ECO:0000256" key="3">
    <source>
        <dbReference type="ARBA" id="ARBA00011738"/>
    </source>
</evidence>
<proteinExistence type="inferred from homology"/>
<keyword evidence="7 15" id="KW-0479">Metal-binding</keyword>
<evidence type="ECO:0000256" key="13">
    <source>
        <dbReference type="ARBA" id="ARBA00031891"/>
    </source>
</evidence>
<protein>
    <recommendedName>
        <fullName evidence="5 15">Succinyl-diaminopimelate desuccinylase</fullName>
        <shortName evidence="15">SDAP desuccinylase</shortName>
        <ecNumber evidence="4 15">3.5.1.18</ecNumber>
    </recommendedName>
    <alternativeName>
        <fullName evidence="13 15">N-succinyl-LL-2,6-diaminoheptanedioate amidohydrolase</fullName>
    </alternativeName>
</protein>
<evidence type="ECO:0000256" key="10">
    <source>
        <dbReference type="ARBA" id="ARBA00022915"/>
    </source>
</evidence>
<dbReference type="Pfam" id="PF01546">
    <property type="entry name" value="Peptidase_M20"/>
    <property type="match status" value="1"/>
</dbReference>
<evidence type="ECO:0000259" key="16">
    <source>
        <dbReference type="Pfam" id="PF07687"/>
    </source>
</evidence>
<dbReference type="NCBIfam" id="TIGR01246">
    <property type="entry name" value="dapE_proteo"/>
    <property type="match status" value="1"/>
</dbReference>
<dbReference type="InterPro" id="IPR011650">
    <property type="entry name" value="Peptidase_M20_dimer"/>
</dbReference>
<evidence type="ECO:0000256" key="9">
    <source>
        <dbReference type="ARBA" id="ARBA00022833"/>
    </source>
</evidence>
<evidence type="ECO:0000256" key="11">
    <source>
        <dbReference type="ARBA" id="ARBA00023154"/>
    </source>
</evidence>
<feature type="binding site" evidence="15">
    <location>
        <position position="361"/>
    </location>
    <ligand>
        <name>Zn(2+)</name>
        <dbReference type="ChEBI" id="CHEBI:29105"/>
        <label>2</label>
    </ligand>
</feature>
<feature type="domain" description="Peptidase M20 dimerisation" evidence="16">
    <location>
        <begin position="189"/>
        <end position="294"/>
    </location>
</feature>
<keyword evidence="10 15" id="KW-0220">Diaminopimelate biosynthesis</keyword>
<dbReference type="KEGG" id="azz:DEW08_08860"/>
<keyword evidence="12 15" id="KW-0170">Cobalt</keyword>
<dbReference type="CDD" id="cd03891">
    <property type="entry name" value="M20_DapE_proteobac"/>
    <property type="match status" value="1"/>
</dbReference>
<evidence type="ECO:0000256" key="8">
    <source>
        <dbReference type="ARBA" id="ARBA00022801"/>
    </source>
</evidence>
<feature type="active site" description="Proton acceptor" evidence="15">
    <location>
        <position position="147"/>
    </location>
</feature>
<dbReference type="HAMAP" id="MF_01690">
    <property type="entry name" value="DapE"/>
    <property type="match status" value="1"/>
</dbReference>
<dbReference type="Proteomes" id="UP000245629">
    <property type="component" value="Chromosome 2"/>
</dbReference>
<dbReference type="GO" id="GO:0008777">
    <property type="term" value="F:acetylornithine deacetylase activity"/>
    <property type="evidence" value="ECO:0007669"/>
    <property type="project" value="TreeGrafter"/>
</dbReference>
<dbReference type="SUPFAM" id="SSF55031">
    <property type="entry name" value="Bacterial exopeptidase dimerisation domain"/>
    <property type="match status" value="1"/>
</dbReference>
<feature type="binding site" evidence="15">
    <location>
        <position position="80"/>
    </location>
    <ligand>
        <name>Zn(2+)</name>
        <dbReference type="ChEBI" id="CHEBI:29105"/>
        <label>1</label>
    </ligand>
</feature>